<reference evidence="2" key="1">
    <citation type="journal article" date="2020" name="mSystems">
        <title>Genome- and Community-Level Interaction Insights into Carbon Utilization and Element Cycling Functions of Hydrothermarchaeota in Hydrothermal Sediment.</title>
        <authorList>
            <person name="Zhou Z."/>
            <person name="Liu Y."/>
            <person name="Xu W."/>
            <person name="Pan J."/>
            <person name="Luo Z.H."/>
            <person name="Li M."/>
        </authorList>
    </citation>
    <scope>NUCLEOTIDE SEQUENCE [LARGE SCALE GENOMIC DNA]</scope>
    <source>
        <strain evidence="2">SpSt-1179</strain>
    </source>
</reference>
<name>A0A7C1CV24_9BACT</name>
<feature type="signal peptide" evidence="1">
    <location>
        <begin position="1"/>
        <end position="22"/>
    </location>
</feature>
<dbReference type="PROSITE" id="PS51257">
    <property type="entry name" value="PROKAR_LIPOPROTEIN"/>
    <property type="match status" value="1"/>
</dbReference>
<feature type="chain" id="PRO_5027559018" description="Lipoprotein" evidence="1">
    <location>
        <begin position="23"/>
        <end position="174"/>
    </location>
</feature>
<evidence type="ECO:0000313" key="2">
    <source>
        <dbReference type="EMBL" id="HDP77336.1"/>
    </source>
</evidence>
<proteinExistence type="predicted"/>
<accession>A0A7C1CV24</accession>
<evidence type="ECO:0000256" key="1">
    <source>
        <dbReference type="SAM" id="SignalP"/>
    </source>
</evidence>
<evidence type="ECO:0008006" key="3">
    <source>
        <dbReference type="Google" id="ProtNLM"/>
    </source>
</evidence>
<protein>
    <recommendedName>
        <fullName evidence="3">Lipoprotein</fullName>
    </recommendedName>
</protein>
<dbReference type="EMBL" id="DSBT01000116">
    <property type="protein sequence ID" value="HDP77336.1"/>
    <property type="molecule type" value="Genomic_DNA"/>
</dbReference>
<sequence length="174" mass="19329">MKQTIRKSFVVSFLVLTSLAMLFVSSCGEKTVQPEEQISLSREEILALSGIEESEIDFSKVKLDVSGKPQLSIAVYDGEGREIFSKDFPPSEVKGGYVTIAVIKSEVLDALRFLYGVTDSKGSLSSIVQDLPYFQYQNVVVSNADVPRISSKGEFRLSSVTFGQERQEIFLRVK</sequence>
<organism evidence="2">
    <name type="scientific">Mesotoga infera</name>
    <dbReference type="NCBI Taxonomy" id="1236046"/>
    <lineage>
        <taxon>Bacteria</taxon>
        <taxon>Thermotogati</taxon>
        <taxon>Thermotogota</taxon>
        <taxon>Thermotogae</taxon>
        <taxon>Kosmotogales</taxon>
        <taxon>Kosmotogaceae</taxon>
        <taxon>Mesotoga</taxon>
    </lineage>
</organism>
<keyword evidence="1" id="KW-0732">Signal</keyword>
<gene>
    <name evidence="2" type="ORF">ENN47_03965</name>
</gene>
<dbReference type="AlphaFoldDB" id="A0A7C1CV24"/>
<comment type="caution">
    <text evidence="2">The sequence shown here is derived from an EMBL/GenBank/DDBJ whole genome shotgun (WGS) entry which is preliminary data.</text>
</comment>
<dbReference type="Proteomes" id="UP000886198">
    <property type="component" value="Unassembled WGS sequence"/>
</dbReference>